<evidence type="ECO:0000313" key="3">
    <source>
        <dbReference type="Proteomes" id="UP000515153"/>
    </source>
</evidence>
<dbReference type="GO" id="GO:0000140">
    <property type="term" value="F:acylglycerone-phosphate reductase (NADP+) activity"/>
    <property type="evidence" value="ECO:0007669"/>
    <property type="project" value="TreeGrafter"/>
</dbReference>
<name>A0A6P8BJK0_PYRGI</name>
<keyword evidence="3" id="KW-1185">Reference proteome</keyword>
<dbReference type="GO" id="GO:0005811">
    <property type="term" value="C:lipid droplet"/>
    <property type="evidence" value="ECO:0007669"/>
    <property type="project" value="TreeGrafter"/>
</dbReference>
<dbReference type="Proteomes" id="UP000515153">
    <property type="component" value="Unplaced"/>
</dbReference>
<gene>
    <name evidence="4" type="ORF">PgNI_02157</name>
</gene>
<reference evidence="4" key="3">
    <citation type="submission" date="2025-08" db="UniProtKB">
        <authorList>
            <consortium name="RefSeq"/>
        </authorList>
    </citation>
    <scope>IDENTIFICATION</scope>
    <source>
        <strain evidence="4">NI907</strain>
    </source>
</reference>
<dbReference type="Pfam" id="PF00106">
    <property type="entry name" value="adh_short"/>
    <property type="match status" value="1"/>
</dbReference>
<dbReference type="InterPro" id="IPR036291">
    <property type="entry name" value="NAD(P)-bd_dom_sf"/>
</dbReference>
<dbReference type="GeneID" id="41957136"/>
<reference evidence="4" key="1">
    <citation type="journal article" date="2019" name="Mol. Biol. Evol.">
        <title>Blast fungal genomes show frequent chromosomal changes, gene gains and losses, and effector gene turnover.</title>
        <authorList>
            <person name="Gomez Luciano L.B."/>
            <person name="Jason Tsai I."/>
            <person name="Chuma I."/>
            <person name="Tosa Y."/>
            <person name="Chen Y.H."/>
            <person name="Li J.Y."/>
            <person name="Li M.Y."/>
            <person name="Jade Lu M.Y."/>
            <person name="Nakayashiki H."/>
            <person name="Li W.H."/>
        </authorList>
    </citation>
    <scope>NUCLEOTIDE SEQUENCE</scope>
    <source>
        <strain evidence="4">NI907</strain>
    </source>
</reference>
<evidence type="ECO:0000256" key="1">
    <source>
        <dbReference type="ARBA" id="ARBA00006484"/>
    </source>
</evidence>
<dbReference type="KEGG" id="pgri:PgNI_02157"/>
<reference evidence="4" key="2">
    <citation type="submission" date="2019-10" db="EMBL/GenBank/DDBJ databases">
        <authorList>
            <consortium name="NCBI Genome Project"/>
        </authorList>
    </citation>
    <scope>NUCLEOTIDE SEQUENCE</scope>
    <source>
        <strain evidence="4">NI907</strain>
    </source>
</reference>
<proteinExistence type="inferred from homology"/>
<dbReference type="PANTHER" id="PTHR44169">
    <property type="entry name" value="NADPH-DEPENDENT 1-ACYLDIHYDROXYACETONE PHOSPHATE REDUCTASE"/>
    <property type="match status" value="1"/>
</dbReference>
<dbReference type="GO" id="GO:0019433">
    <property type="term" value="P:triglyceride catabolic process"/>
    <property type="evidence" value="ECO:0007669"/>
    <property type="project" value="TreeGrafter"/>
</dbReference>
<dbReference type="SUPFAM" id="SSF51735">
    <property type="entry name" value="NAD(P)-binding Rossmann-fold domains"/>
    <property type="match status" value="1"/>
</dbReference>
<dbReference type="GO" id="GO:0005783">
    <property type="term" value="C:endoplasmic reticulum"/>
    <property type="evidence" value="ECO:0007669"/>
    <property type="project" value="TreeGrafter"/>
</dbReference>
<organism evidence="3 4">
    <name type="scientific">Pyricularia grisea</name>
    <name type="common">Crabgrass-specific blast fungus</name>
    <name type="synonym">Magnaporthe grisea</name>
    <dbReference type="NCBI Taxonomy" id="148305"/>
    <lineage>
        <taxon>Eukaryota</taxon>
        <taxon>Fungi</taxon>
        <taxon>Dikarya</taxon>
        <taxon>Ascomycota</taxon>
        <taxon>Pezizomycotina</taxon>
        <taxon>Sordariomycetes</taxon>
        <taxon>Sordariomycetidae</taxon>
        <taxon>Magnaporthales</taxon>
        <taxon>Pyriculariaceae</taxon>
        <taxon>Pyricularia</taxon>
    </lineage>
</organism>
<evidence type="ECO:0000256" key="2">
    <source>
        <dbReference type="ARBA" id="ARBA00023002"/>
    </source>
</evidence>
<keyword evidence="2" id="KW-0560">Oxidoreductase</keyword>
<sequence length="87" mass="9331">MGPAKERFALITGCGDGGIGHALANNFVQNGFIVVATLLPHESRAHLEHARIHVIDLDVTKEEQMLPFKSTLEDITGGALDVLINNA</sequence>
<evidence type="ECO:0000313" key="4">
    <source>
        <dbReference type="RefSeq" id="XP_030987174.1"/>
    </source>
</evidence>
<accession>A0A6P8BJK0</accession>
<comment type="similarity">
    <text evidence="1">Belongs to the short-chain dehydrogenases/reductases (SDR) family.</text>
</comment>
<dbReference type="GO" id="GO:0006654">
    <property type="term" value="P:phosphatidic acid biosynthetic process"/>
    <property type="evidence" value="ECO:0007669"/>
    <property type="project" value="TreeGrafter"/>
</dbReference>
<dbReference type="GO" id="GO:0004806">
    <property type="term" value="F:triacylglycerol lipase activity"/>
    <property type="evidence" value="ECO:0007669"/>
    <property type="project" value="TreeGrafter"/>
</dbReference>
<protein>
    <submittedName>
        <fullName evidence="4">Uncharacterized protein</fullName>
    </submittedName>
</protein>
<dbReference type="Gene3D" id="3.40.50.720">
    <property type="entry name" value="NAD(P)-binding Rossmann-like Domain"/>
    <property type="match status" value="1"/>
</dbReference>
<dbReference type="InterPro" id="IPR002347">
    <property type="entry name" value="SDR_fam"/>
</dbReference>
<dbReference type="PANTHER" id="PTHR44169:SF3">
    <property type="entry name" value="SHORT-CHAIN DEHYDROGENASE SRDE"/>
    <property type="match status" value="1"/>
</dbReference>
<dbReference type="RefSeq" id="XP_030987174.1">
    <property type="nucleotide sequence ID" value="XM_031122224.1"/>
</dbReference>
<dbReference type="AlphaFoldDB" id="A0A6P8BJK0"/>